<dbReference type="InterPro" id="IPR000182">
    <property type="entry name" value="GNAT_dom"/>
</dbReference>
<evidence type="ECO:0000256" key="2">
    <source>
        <dbReference type="ARBA" id="ARBA00022679"/>
    </source>
</evidence>
<comment type="caution">
    <text evidence="5">The sequence shown here is derived from an EMBL/GenBank/DDBJ whole genome shotgun (WGS) entry which is preliminary data.</text>
</comment>
<organism evidence="5 6">
    <name type="scientific">Pseudonocardia sulfidoxydans NBRC 16205</name>
    <dbReference type="NCBI Taxonomy" id="1223511"/>
    <lineage>
        <taxon>Bacteria</taxon>
        <taxon>Bacillati</taxon>
        <taxon>Actinomycetota</taxon>
        <taxon>Actinomycetes</taxon>
        <taxon>Pseudonocardiales</taxon>
        <taxon>Pseudonocardiaceae</taxon>
        <taxon>Pseudonocardia</taxon>
    </lineage>
</organism>
<proteinExistence type="inferred from homology"/>
<reference evidence="5 6" key="1">
    <citation type="submission" date="2019-07" db="EMBL/GenBank/DDBJ databases">
        <title>Whole genome shotgun sequence of Pseudonocardia sulfidoxydans NBRC 16205.</title>
        <authorList>
            <person name="Hosoyama A."/>
            <person name="Uohara A."/>
            <person name="Ohji S."/>
            <person name="Ichikawa N."/>
        </authorList>
    </citation>
    <scope>NUCLEOTIDE SEQUENCE [LARGE SCALE GENOMIC DNA]</scope>
    <source>
        <strain evidence="5 6">NBRC 16205</strain>
    </source>
</reference>
<dbReference type="PANTHER" id="PTHR10545">
    <property type="entry name" value="DIAMINE N-ACETYLTRANSFERASE"/>
    <property type="match status" value="1"/>
</dbReference>
<dbReference type="Pfam" id="PF00583">
    <property type="entry name" value="Acetyltransf_1"/>
    <property type="match status" value="1"/>
</dbReference>
<dbReference type="OrthoDB" id="9805924at2"/>
<name>A0A511DLK1_9PSEU</name>
<evidence type="ECO:0000256" key="1">
    <source>
        <dbReference type="ARBA" id="ARBA00008694"/>
    </source>
</evidence>
<keyword evidence="3" id="KW-0012">Acyltransferase</keyword>
<dbReference type="InterPro" id="IPR051016">
    <property type="entry name" value="Diverse_Substrate_AcTransf"/>
</dbReference>
<dbReference type="PROSITE" id="PS51186">
    <property type="entry name" value="GNAT"/>
    <property type="match status" value="1"/>
</dbReference>
<evidence type="ECO:0000313" key="6">
    <source>
        <dbReference type="Proteomes" id="UP000321685"/>
    </source>
</evidence>
<dbReference type="GO" id="GO:0008080">
    <property type="term" value="F:N-acetyltransferase activity"/>
    <property type="evidence" value="ECO:0007669"/>
    <property type="project" value="UniProtKB-ARBA"/>
</dbReference>
<dbReference type="InterPro" id="IPR016181">
    <property type="entry name" value="Acyl_CoA_acyltransferase"/>
</dbReference>
<evidence type="ECO:0000256" key="3">
    <source>
        <dbReference type="ARBA" id="ARBA00023315"/>
    </source>
</evidence>
<comment type="similarity">
    <text evidence="1">Belongs to the acetyltransferase family.</text>
</comment>
<dbReference type="PANTHER" id="PTHR10545:SF29">
    <property type="entry name" value="GH14572P-RELATED"/>
    <property type="match status" value="1"/>
</dbReference>
<protein>
    <submittedName>
        <fullName evidence="5">N-acetyltransferase</fullName>
    </submittedName>
</protein>
<accession>A0A511DLK1</accession>
<dbReference type="AlphaFoldDB" id="A0A511DLK1"/>
<feature type="domain" description="N-acetyltransferase" evidence="4">
    <location>
        <begin position="1"/>
        <end position="155"/>
    </location>
</feature>
<dbReference type="EMBL" id="BJVJ01000061">
    <property type="protein sequence ID" value="GEL25689.1"/>
    <property type="molecule type" value="Genomic_DNA"/>
</dbReference>
<dbReference type="Proteomes" id="UP000321685">
    <property type="component" value="Unassembled WGS sequence"/>
</dbReference>
<keyword evidence="6" id="KW-1185">Reference proteome</keyword>
<dbReference type="Gene3D" id="3.40.630.30">
    <property type="match status" value="1"/>
</dbReference>
<keyword evidence="2 5" id="KW-0808">Transferase</keyword>
<dbReference type="FunFam" id="3.40.630.30:FF:000064">
    <property type="entry name" value="GNAT family acetyltransferase"/>
    <property type="match status" value="1"/>
</dbReference>
<evidence type="ECO:0000313" key="5">
    <source>
        <dbReference type="EMBL" id="GEL25689.1"/>
    </source>
</evidence>
<gene>
    <name evidence="5" type="ORF">PSU4_46430</name>
</gene>
<evidence type="ECO:0000259" key="4">
    <source>
        <dbReference type="PROSITE" id="PS51186"/>
    </source>
</evidence>
<sequence length="166" mass="18041">MRPIEQDDVETVVALVHELADYEREPESCRLTAAQLRAALFGPAPALFGHVAVVGGQVVGCALWFLNFSTWEGVHGIHLEDLYVRPAFRGGGLGLRLLAALAAECTRRGFARLEWSVLDWNTPSIEFYRALGAVGMDEWTNFRLDGEALSALSGRAGRAPTSGSAR</sequence>
<dbReference type="SUPFAM" id="SSF55729">
    <property type="entry name" value="Acyl-CoA N-acyltransferases (Nat)"/>
    <property type="match status" value="1"/>
</dbReference>